<accession>A0A5C3LVZ0</accession>
<evidence type="ECO:0000259" key="1">
    <source>
        <dbReference type="SMART" id="SM00829"/>
    </source>
</evidence>
<proteinExistence type="predicted"/>
<protein>
    <submittedName>
        <fullName evidence="2">Chaperonin 10-like protein</fullName>
    </submittedName>
</protein>
<organism evidence="2 3">
    <name type="scientific">Crucibulum laeve</name>
    <dbReference type="NCBI Taxonomy" id="68775"/>
    <lineage>
        <taxon>Eukaryota</taxon>
        <taxon>Fungi</taxon>
        <taxon>Dikarya</taxon>
        <taxon>Basidiomycota</taxon>
        <taxon>Agaricomycotina</taxon>
        <taxon>Agaricomycetes</taxon>
        <taxon>Agaricomycetidae</taxon>
        <taxon>Agaricales</taxon>
        <taxon>Agaricineae</taxon>
        <taxon>Nidulariaceae</taxon>
        <taxon>Crucibulum</taxon>
    </lineage>
</organism>
<dbReference type="Gene3D" id="3.40.50.720">
    <property type="entry name" value="NAD(P)-binding Rossmann-like Domain"/>
    <property type="match status" value="1"/>
</dbReference>
<dbReference type="CDD" id="cd08249">
    <property type="entry name" value="enoyl_reductase_like"/>
    <property type="match status" value="1"/>
</dbReference>
<dbReference type="GO" id="GO:0016651">
    <property type="term" value="F:oxidoreductase activity, acting on NAD(P)H"/>
    <property type="evidence" value="ECO:0007669"/>
    <property type="project" value="InterPro"/>
</dbReference>
<dbReference type="AlphaFoldDB" id="A0A5C3LVZ0"/>
<dbReference type="InterPro" id="IPR013149">
    <property type="entry name" value="ADH-like_C"/>
</dbReference>
<keyword evidence="3" id="KW-1185">Reference proteome</keyword>
<dbReference type="InterPro" id="IPR036291">
    <property type="entry name" value="NAD(P)-bd_dom_sf"/>
</dbReference>
<dbReference type="Gene3D" id="3.90.180.10">
    <property type="entry name" value="Medium-chain alcohol dehydrogenases, catalytic domain"/>
    <property type="match status" value="1"/>
</dbReference>
<dbReference type="EMBL" id="ML213612">
    <property type="protein sequence ID" value="TFK36707.1"/>
    <property type="molecule type" value="Genomic_DNA"/>
</dbReference>
<dbReference type="PANTHER" id="PTHR45348:SF2">
    <property type="entry name" value="ZINC-TYPE ALCOHOL DEHYDROGENASE-LIKE PROTEIN C2E1P3.01"/>
    <property type="match status" value="1"/>
</dbReference>
<dbReference type="Pfam" id="PF00107">
    <property type="entry name" value="ADH_zinc_N"/>
    <property type="match status" value="1"/>
</dbReference>
<dbReference type="SUPFAM" id="SSF50129">
    <property type="entry name" value="GroES-like"/>
    <property type="match status" value="1"/>
</dbReference>
<dbReference type="Pfam" id="PF08240">
    <property type="entry name" value="ADH_N"/>
    <property type="match status" value="1"/>
</dbReference>
<dbReference type="InterPro" id="IPR047122">
    <property type="entry name" value="Trans-enoyl_RdTase-like"/>
</dbReference>
<reference evidence="2 3" key="1">
    <citation type="journal article" date="2019" name="Nat. Ecol. Evol.">
        <title>Megaphylogeny resolves global patterns of mushroom evolution.</title>
        <authorList>
            <person name="Varga T."/>
            <person name="Krizsan K."/>
            <person name="Foldi C."/>
            <person name="Dima B."/>
            <person name="Sanchez-Garcia M."/>
            <person name="Sanchez-Ramirez S."/>
            <person name="Szollosi G.J."/>
            <person name="Szarkandi J.G."/>
            <person name="Papp V."/>
            <person name="Albert L."/>
            <person name="Andreopoulos W."/>
            <person name="Angelini C."/>
            <person name="Antonin V."/>
            <person name="Barry K.W."/>
            <person name="Bougher N.L."/>
            <person name="Buchanan P."/>
            <person name="Buyck B."/>
            <person name="Bense V."/>
            <person name="Catcheside P."/>
            <person name="Chovatia M."/>
            <person name="Cooper J."/>
            <person name="Damon W."/>
            <person name="Desjardin D."/>
            <person name="Finy P."/>
            <person name="Geml J."/>
            <person name="Haridas S."/>
            <person name="Hughes K."/>
            <person name="Justo A."/>
            <person name="Karasinski D."/>
            <person name="Kautmanova I."/>
            <person name="Kiss B."/>
            <person name="Kocsube S."/>
            <person name="Kotiranta H."/>
            <person name="LaButti K.M."/>
            <person name="Lechner B.E."/>
            <person name="Liimatainen K."/>
            <person name="Lipzen A."/>
            <person name="Lukacs Z."/>
            <person name="Mihaltcheva S."/>
            <person name="Morgado L.N."/>
            <person name="Niskanen T."/>
            <person name="Noordeloos M.E."/>
            <person name="Ohm R.A."/>
            <person name="Ortiz-Santana B."/>
            <person name="Ovrebo C."/>
            <person name="Racz N."/>
            <person name="Riley R."/>
            <person name="Savchenko A."/>
            <person name="Shiryaev A."/>
            <person name="Soop K."/>
            <person name="Spirin V."/>
            <person name="Szebenyi C."/>
            <person name="Tomsovsky M."/>
            <person name="Tulloss R.E."/>
            <person name="Uehling J."/>
            <person name="Grigoriev I.V."/>
            <person name="Vagvolgyi C."/>
            <person name="Papp T."/>
            <person name="Martin F.M."/>
            <person name="Miettinen O."/>
            <person name="Hibbett D.S."/>
            <person name="Nagy L.G."/>
        </authorList>
    </citation>
    <scope>NUCLEOTIDE SEQUENCE [LARGE SCALE GENOMIC DNA]</scope>
    <source>
        <strain evidence="2 3">CBS 166.37</strain>
    </source>
</reference>
<feature type="domain" description="Enoyl reductase (ER)" evidence="1">
    <location>
        <begin position="17"/>
        <end position="340"/>
    </location>
</feature>
<gene>
    <name evidence="2" type="ORF">BDQ12DRAFT_654052</name>
</gene>
<dbReference type="PANTHER" id="PTHR45348">
    <property type="entry name" value="HYPOTHETICAL OXIDOREDUCTASE (EUROFUNG)"/>
    <property type="match status" value="1"/>
</dbReference>
<dbReference type="STRING" id="68775.A0A5C3LVZ0"/>
<dbReference type="InterPro" id="IPR013154">
    <property type="entry name" value="ADH-like_N"/>
</dbReference>
<dbReference type="InterPro" id="IPR020843">
    <property type="entry name" value="ER"/>
</dbReference>
<name>A0A5C3LVZ0_9AGAR</name>
<sequence>MSTPTTQKALVLPSKFGELIIQDIPVPRPGPGQILVKIKSTSLNPVDWKIQKHGWFIDQFPAILGTDIAGDVEAIGEGVTQWSKGDRVFFQGTFEIEGASFQQFAIGNAATAAKIPDNISYDQAASIPVTLTCSYVGLFNKEPYGLGFDAPTTVARKGTYAGNPLVILGGSSSVGQFAIQLAKLVGFSPIITTASAKHNDYLKSLGADYVLDRNLSTSALSAEISKLTDKPIKAAFDSISSKETQQTGHDLLASGGKLCVVLDRTANITEDKTVIHTLGVLNLPHNIGLLTNMYAAVSQWLEEGVIKPNKVEVIPGGLAGITEGLKRLENDQVSGSKLVVHPQETA</sequence>
<dbReference type="OrthoDB" id="3233595at2759"/>
<dbReference type="SUPFAM" id="SSF51735">
    <property type="entry name" value="NAD(P)-binding Rossmann-fold domains"/>
    <property type="match status" value="1"/>
</dbReference>
<evidence type="ECO:0000313" key="2">
    <source>
        <dbReference type="EMBL" id="TFK36707.1"/>
    </source>
</evidence>
<dbReference type="InterPro" id="IPR011032">
    <property type="entry name" value="GroES-like_sf"/>
</dbReference>
<evidence type="ECO:0000313" key="3">
    <source>
        <dbReference type="Proteomes" id="UP000308652"/>
    </source>
</evidence>
<dbReference type="Proteomes" id="UP000308652">
    <property type="component" value="Unassembled WGS sequence"/>
</dbReference>
<dbReference type="SMART" id="SM00829">
    <property type="entry name" value="PKS_ER"/>
    <property type="match status" value="1"/>
</dbReference>